<dbReference type="Proteomes" id="UP000000321">
    <property type="component" value="Unassembled WGS sequence"/>
</dbReference>
<dbReference type="AlphaFoldDB" id="Q1YKZ1"/>
<dbReference type="InterPro" id="IPR006115">
    <property type="entry name" value="6PGDH_NADP-bd"/>
</dbReference>
<dbReference type="HOGENOM" id="CLU_052530_1_1_5"/>
<evidence type="ECO:0000259" key="4">
    <source>
        <dbReference type="Pfam" id="PF09130"/>
    </source>
</evidence>
<dbReference type="BioCyc" id="AURANTIMONAS:SI859A1_00501-MONOMER"/>
<sequence>MRIRGNDAVNGRIAIIGFGEAGRTISAGWPVARRTLAAFDVKLASSETREAMAARCREADIAGYSLAADALAGAATVFCLVTADQAVVAARHASASVVPGTLWFDGNSCSPDSKRQAAAIVEAAGGRYVDMAIMAPVHPKKHRVPVLIAGPHAEAGLAVLTALDMNAAVAGMEVGQASAIKMLRSVMIKGLEALTAECILAARRAGVEAQVLASLQASDPGFDWQARSSYNLERMTAHGSRRAAEMEEVEKTVAALGLPPRMSVAIAAWQQQIGALGLAFEDEDPAAGDHGLATRADAVLNRL</sequence>
<dbReference type="InterPro" id="IPR008927">
    <property type="entry name" value="6-PGluconate_DH-like_C_sf"/>
</dbReference>
<evidence type="ECO:0000313" key="6">
    <source>
        <dbReference type="Proteomes" id="UP000000321"/>
    </source>
</evidence>
<dbReference type="GO" id="GO:0016491">
    <property type="term" value="F:oxidoreductase activity"/>
    <property type="evidence" value="ECO:0007669"/>
    <property type="project" value="UniProtKB-KW"/>
</dbReference>
<proteinExistence type="predicted"/>
<dbReference type="InterPro" id="IPR013328">
    <property type="entry name" value="6PGD_dom2"/>
</dbReference>
<dbReference type="InterPro" id="IPR015814">
    <property type="entry name" value="Pgluconate_DH_NAD-bd_C"/>
</dbReference>
<keyword evidence="6" id="KW-1185">Reference proteome</keyword>
<dbReference type="Gene3D" id="1.10.1040.10">
    <property type="entry name" value="N-(1-d-carboxylethyl)-l-norvaline Dehydrogenase, domain 2"/>
    <property type="match status" value="1"/>
</dbReference>
<protein>
    <submittedName>
        <fullName evidence="5">Putative beta-hydroxyacid dehydrogenase (FldX)</fullName>
    </submittedName>
</protein>
<dbReference type="Gene3D" id="3.40.50.720">
    <property type="entry name" value="NAD(P)-binding Rossmann-like Domain"/>
    <property type="match status" value="1"/>
</dbReference>
<dbReference type="Pfam" id="PF09130">
    <property type="entry name" value="DUF1932"/>
    <property type="match status" value="1"/>
</dbReference>
<reference evidence="5 6" key="1">
    <citation type="journal article" date="2008" name="Appl. Environ. Microbiol.">
        <title>Genomic insights into Mn(II) oxidation by the marine alphaproteobacterium Aurantimonas sp. strain SI85-9A1.</title>
        <authorList>
            <person name="Dick G.J."/>
            <person name="Podell S."/>
            <person name="Johnson H.A."/>
            <person name="Rivera-Espinoza Y."/>
            <person name="Bernier-Latmani R."/>
            <person name="McCarthy J.K."/>
            <person name="Torpey J.W."/>
            <person name="Clement B.G."/>
            <person name="Gaasterland T."/>
            <person name="Tebo B.M."/>
        </authorList>
    </citation>
    <scope>NUCLEOTIDE SEQUENCE [LARGE SCALE GENOMIC DNA]</scope>
    <source>
        <strain evidence="5 6">SI85-9A1</strain>
    </source>
</reference>
<dbReference type="Pfam" id="PF03446">
    <property type="entry name" value="NAD_binding_2"/>
    <property type="match status" value="1"/>
</dbReference>
<organism evidence="5 6">
    <name type="scientific">Aurantimonas manganoxydans (strain ATCC BAA-1229 / DSM 21871 / SI85-9A1)</name>
    <dbReference type="NCBI Taxonomy" id="287752"/>
    <lineage>
        <taxon>Bacteria</taxon>
        <taxon>Pseudomonadati</taxon>
        <taxon>Pseudomonadota</taxon>
        <taxon>Alphaproteobacteria</taxon>
        <taxon>Hyphomicrobiales</taxon>
        <taxon>Aurantimonadaceae</taxon>
        <taxon>Aurantimonas</taxon>
    </lineage>
</organism>
<name>Q1YKZ1_AURMS</name>
<dbReference type="SUPFAM" id="SSF48179">
    <property type="entry name" value="6-phosphogluconate dehydrogenase C-terminal domain-like"/>
    <property type="match status" value="1"/>
</dbReference>
<feature type="active site" evidence="2">
    <location>
        <position position="181"/>
    </location>
</feature>
<dbReference type="EMBL" id="AAPJ01000002">
    <property type="protein sequence ID" value="EAS50382.1"/>
    <property type="molecule type" value="Genomic_DNA"/>
</dbReference>
<dbReference type="InterPro" id="IPR036291">
    <property type="entry name" value="NAD(P)-bd_dom_sf"/>
</dbReference>
<evidence type="ECO:0000259" key="3">
    <source>
        <dbReference type="Pfam" id="PF03446"/>
    </source>
</evidence>
<accession>Q1YKZ1</accession>
<evidence type="ECO:0000256" key="1">
    <source>
        <dbReference type="ARBA" id="ARBA00023002"/>
    </source>
</evidence>
<feature type="domain" description="Phosphogluconate dehydrogenase NAD-binding putative C-terminal" evidence="4">
    <location>
        <begin position="202"/>
        <end position="272"/>
    </location>
</feature>
<comment type="caution">
    <text evidence="5">The sequence shown here is derived from an EMBL/GenBank/DDBJ whole genome shotgun (WGS) entry which is preliminary data.</text>
</comment>
<dbReference type="PIRSF" id="PIRSF000103">
    <property type="entry name" value="HIBADH"/>
    <property type="match status" value="1"/>
</dbReference>
<gene>
    <name evidence="5" type="ORF">SI859A1_00501</name>
</gene>
<dbReference type="InterPro" id="IPR015815">
    <property type="entry name" value="HIBADH-related"/>
</dbReference>
<dbReference type="SUPFAM" id="SSF51735">
    <property type="entry name" value="NAD(P)-binding Rossmann-fold domains"/>
    <property type="match status" value="1"/>
</dbReference>
<dbReference type="GO" id="GO:0050661">
    <property type="term" value="F:NADP binding"/>
    <property type="evidence" value="ECO:0007669"/>
    <property type="project" value="InterPro"/>
</dbReference>
<keyword evidence="1" id="KW-0560">Oxidoreductase</keyword>
<evidence type="ECO:0000256" key="2">
    <source>
        <dbReference type="PIRSR" id="PIRSR000103-1"/>
    </source>
</evidence>
<feature type="domain" description="6-phosphogluconate dehydrogenase NADP-binding" evidence="3">
    <location>
        <begin position="12"/>
        <end position="144"/>
    </location>
</feature>
<evidence type="ECO:0000313" key="5">
    <source>
        <dbReference type="EMBL" id="EAS50382.1"/>
    </source>
</evidence>